<dbReference type="AlphaFoldDB" id="A0A831TDA5"/>
<keyword evidence="8" id="KW-0627">Porphyrin biosynthesis</keyword>
<dbReference type="EMBL" id="DSIY01000060">
    <property type="protein sequence ID" value="HEG90346.1"/>
    <property type="molecule type" value="Genomic_DNA"/>
</dbReference>
<evidence type="ECO:0000256" key="9">
    <source>
        <dbReference type="ARBA" id="ARBA00031365"/>
    </source>
</evidence>
<dbReference type="Gene3D" id="3.40.640.10">
    <property type="entry name" value="Type I PLP-dependent aspartate aminotransferase-like (Major domain)"/>
    <property type="match status" value="1"/>
</dbReference>
<protein>
    <recommendedName>
        <fullName evidence="5">Glutamate-1-semialdehyde 2,1-aminomutase</fullName>
        <ecNumber evidence="4">5.4.3.8</ecNumber>
    </recommendedName>
    <alternativeName>
        <fullName evidence="9">Glutamate-1-semialdehyde aminotransferase</fullName>
    </alternativeName>
</protein>
<evidence type="ECO:0000256" key="8">
    <source>
        <dbReference type="ARBA" id="ARBA00023244"/>
    </source>
</evidence>
<dbReference type="CDD" id="cd00610">
    <property type="entry name" value="OAT_like"/>
    <property type="match status" value="1"/>
</dbReference>
<dbReference type="EC" id="5.4.3.8" evidence="4"/>
<dbReference type="InterPro" id="IPR005814">
    <property type="entry name" value="Aminotrans_3"/>
</dbReference>
<comment type="similarity">
    <text evidence="3">Belongs to the class-III pyridoxal-phosphate-dependent aminotransferase family. HemL subfamily.</text>
</comment>
<keyword evidence="6 10" id="KW-0663">Pyridoxal phosphate</keyword>
<evidence type="ECO:0000256" key="6">
    <source>
        <dbReference type="ARBA" id="ARBA00022898"/>
    </source>
</evidence>
<dbReference type="GO" id="GO:0006779">
    <property type="term" value="P:porphyrin-containing compound biosynthetic process"/>
    <property type="evidence" value="ECO:0007669"/>
    <property type="project" value="UniProtKB-KW"/>
</dbReference>
<dbReference type="SUPFAM" id="SSF53383">
    <property type="entry name" value="PLP-dependent transferases"/>
    <property type="match status" value="1"/>
</dbReference>
<dbReference type="GO" id="GO:0030170">
    <property type="term" value="F:pyridoxal phosphate binding"/>
    <property type="evidence" value="ECO:0007669"/>
    <property type="project" value="InterPro"/>
</dbReference>
<name>A0A831TDA5_9BACT</name>
<keyword evidence="11" id="KW-0032">Aminotransferase</keyword>
<evidence type="ECO:0000256" key="10">
    <source>
        <dbReference type="RuleBase" id="RU003560"/>
    </source>
</evidence>
<dbReference type="InterPro" id="IPR015421">
    <property type="entry name" value="PyrdxlP-dep_Trfase_major"/>
</dbReference>
<comment type="pathway">
    <text evidence="2">Porphyrin-containing compound metabolism; protoporphyrin-IX biosynthesis; 5-aminolevulinate from L-glutamyl-tRNA(Glu): step 2/2.</text>
</comment>
<evidence type="ECO:0000256" key="1">
    <source>
        <dbReference type="ARBA" id="ARBA00001933"/>
    </source>
</evidence>
<reference evidence="11" key="1">
    <citation type="journal article" date="2020" name="mSystems">
        <title>Genome- and Community-Level Interaction Insights into Carbon Utilization and Element Cycling Functions of Hydrothermarchaeota in Hydrothermal Sediment.</title>
        <authorList>
            <person name="Zhou Z."/>
            <person name="Liu Y."/>
            <person name="Xu W."/>
            <person name="Pan J."/>
            <person name="Luo Z.H."/>
            <person name="Li M."/>
        </authorList>
    </citation>
    <scope>NUCLEOTIDE SEQUENCE [LARGE SCALE GENOMIC DNA]</scope>
    <source>
        <strain evidence="11">SpSt-210</strain>
    </source>
</reference>
<keyword evidence="11" id="KW-0808">Transferase</keyword>
<accession>A0A831TDA5</accession>
<dbReference type="Gene3D" id="3.90.1150.10">
    <property type="entry name" value="Aspartate Aminotransferase, domain 1"/>
    <property type="match status" value="1"/>
</dbReference>
<dbReference type="PANTHER" id="PTHR43713">
    <property type="entry name" value="GLUTAMATE-1-SEMIALDEHYDE 2,1-AMINOMUTASE"/>
    <property type="match status" value="1"/>
</dbReference>
<organism evidence="11">
    <name type="scientific">Thermorudis peleae</name>
    <dbReference type="NCBI Taxonomy" id="1382356"/>
    <lineage>
        <taxon>Bacteria</taxon>
        <taxon>Pseudomonadati</taxon>
        <taxon>Thermomicrobiota</taxon>
        <taxon>Thermomicrobia</taxon>
        <taxon>Thermomicrobia incertae sedis</taxon>
        <taxon>Thermorudis</taxon>
    </lineage>
</organism>
<dbReference type="PANTHER" id="PTHR43713:SF3">
    <property type="entry name" value="GLUTAMATE-1-SEMIALDEHYDE 2,1-AMINOMUTASE 1, CHLOROPLASTIC-RELATED"/>
    <property type="match status" value="1"/>
</dbReference>
<gene>
    <name evidence="11" type="ORF">ENP34_02735</name>
</gene>
<keyword evidence="7" id="KW-0413">Isomerase</keyword>
<dbReference type="GO" id="GO:0008483">
    <property type="term" value="F:transaminase activity"/>
    <property type="evidence" value="ECO:0007669"/>
    <property type="project" value="UniProtKB-KW"/>
</dbReference>
<dbReference type="InterPro" id="IPR015422">
    <property type="entry name" value="PyrdxlP-dep_Trfase_small"/>
</dbReference>
<evidence type="ECO:0000256" key="5">
    <source>
        <dbReference type="ARBA" id="ARBA00015416"/>
    </source>
</evidence>
<dbReference type="GO" id="GO:0042286">
    <property type="term" value="F:glutamate-1-semialdehyde 2,1-aminomutase activity"/>
    <property type="evidence" value="ECO:0007669"/>
    <property type="project" value="UniProtKB-EC"/>
</dbReference>
<evidence type="ECO:0000313" key="11">
    <source>
        <dbReference type="EMBL" id="HEG90346.1"/>
    </source>
</evidence>
<dbReference type="InterPro" id="IPR015424">
    <property type="entry name" value="PyrdxlP-dep_Trfase"/>
</dbReference>
<dbReference type="InterPro" id="IPR049704">
    <property type="entry name" value="Aminotrans_3_PPA_site"/>
</dbReference>
<comment type="cofactor">
    <cofactor evidence="1">
        <name>pyridoxal 5'-phosphate</name>
        <dbReference type="ChEBI" id="CHEBI:597326"/>
    </cofactor>
</comment>
<comment type="caution">
    <text evidence="11">The sequence shown here is derived from an EMBL/GenBank/DDBJ whole genome shotgun (WGS) entry which is preliminary data.</text>
</comment>
<evidence type="ECO:0000256" key="7">
    <source>
        <dbReference type="ARBA" id="ARBA00023235"/>
    </source>
</evidence>
<evidence type="ECO:0000256" key="3">
    <source>
        <dbReference type="ARBA" id="ARBA00008981"/>
    </source>
</evidence>
<dbReference type="Pfam" id="PF00202">
    <property type="entry name" value="Aminotran_3"/>
    <property type="match status" value="1"/>
</dbReference>
<evidence type="ECO:0000256" key="4">
    <source>
        <dbReference type="ARBA" id="ARBA00012143"/>
    </source>
</evidence>
<proteinExistence type="inferred from homology"/>
<sequence length="460" mass="50641">MARQRTLTIEQEFVERHPSSRAQYERALKDFPSGVTHDVRYLKPFPIYVERAAGCKKWDLDGNELIDYTMGHGALLLGHAHPQIVEAVAAQVRRGTHYGAGHELELEWAERIRELKPSCERVKFTASGTEATLMAMRLARAYTGREKILKFAGHFHGWHDYAIPGEKLPFTQEESPGIPRAVFETVVVAPVNDLDFVDRRLAEGDVAAVILEPSGASWASIPLPEGFLQRLREITQRHQTLLIFDEVITGFRWSPGGAQRLAGVTPDLTTMAKIVAGGLPGGALGGRADIMSLLEFRDDPDWNARHRVSHPGTFNANPLSAAAGCACLQLVADPGVQQHADAMASRLRRGFNQVLVQQSIPGFVWGESSVFHIALGHTCANQRGDDIRVPEGVTPEVLKAGMSPRLALALHQAMINEGVDLFHGGGLLSAAHTPEDIDRTIEAFDRSIRRMKDEGLFEQV</sequence>
<evidence type="ECO:0000256" key="2">
    <source>
        <dbReference type="ARBA" id="ARBA00004819"/>
    </source>
</evidence>
<dbReference type="FunFam" id="3.40.640.10:FF:000021">
    <property type="entry name" value="Glutamate-1-semialdehyde 2,1-aminomutase"/>
    <property type="match status" value="1"/>
</dbReference>
<dbReference type="PROSITE" id="PS00600">
    <property type="entry name" value="AA_TRANSFER_CLASS_3"/>
    <property type="match status" value="1"/>
</dbReference>